<evidence type="ECO:0000313" key="1">
    <source>
        <dbReference type="EMBL" id="SOQ35724.1"/>
    </source>
</evidence>
<accession>A0A2H1V625</accession>
<dbReference type="EMBL" id="ODYU01000621">
    <property type="protein sequence ID" value="SOQ35724.1"/>
    <property type="molecule type" value="Genomic_DNA"/>
</dbReference>
<dbReference type="AlphaFoldDB" id="A0A2H1V625"/>
<sequence>MVANLANLDQLTTLEITTHKCAQTQVHSWNPMGRQTYTTEESSGARPTSFLAFRGPRVETAPNFLIPG</sequence>
<name>A0A2H1V625_SPOFR</name>
<protein>
    <submittedName>
        <fullName evidence="1">SFRICE_004005</fullName>
    </submittedName>
</protein>
<proteinExistence type="predicted"/>
<reference evidence="1" key="1">
    <citation type="submission" date="2016-07" db="EMBL/GenBank/DDBJ databases">
        <authorList>
            <person name="Bretaudeau A."/>
        </authorList>
    </citation>
    <scope>NUCLEOTIDE SEQUENCE</scope>
    <source>
        <strain evidence="1">Rice</strain>
        <tissue evidence="1">Whole body</tissue>
    </source>
</reference>
<organism evidence="1">
    <name type="scientific">Spodoptera frugiperda</name>
    <name type="common">Fall armyworm</name>
    <dbReference type="NCBI Taxonomy" id="7108"/>
    <lineage>
        <taxon>Eukaryota</taxon>
        <taxon>Metazoa</taxon>
        <taxon>Ecdysozoa</taxon>
        <taxon>Arthropoda</taxon>
        <taxon>Hexapoda</taxon>
        <taxon>Insecta</taxon>
        <taxon>Pterygota</taxon>
        <taxon>Neoptera</taxon>
        <taxon>Endopterygota</taxon>
        <taxon>Lepidoptera</taxon>
        <taxon>Glossata</taxon>
        <taxon>Ditrysia</taxon>
        <taxon>Noctuoidea</taxon>
        <taxon>Noctuidae</taxon>
        <taxon>Amphipyrinae</taxon>
        <taxon>Spodoptera</taxon>
    </lineage>
</organism>
<gene>
    <name evidence="1" type="ORF">SFRICE_004005</name>
</gene>